<keyword evidence="4" id="KW-1185">Reference proteome</keyword>
<evidence type="ECO:0000313" key="4">
    <source>
        <dbReference type="Proteomes" id="UP001147700"/>
    </source>
</evidence>
<dbReference type="EMBL" id="JAPCID010000069">
    <property type="protein sequence ID" value="MDA0141939.1"/>
    <property type="molecule type" value="Genomic_DNA"/>
</dbReference>
<reference evidence="3" key="1">
    <citation type="submission" date="2022-10" db="EMBL/GenBank/DDBJ databases">
        <title>The WGS of Solirubrobacter sp. CPCC 204708.</title>
        <authorList>
            <person name="Jiang Z."/>
        </authorList>
    </citation>
    <scope>NUCLEOTIDE SEQUENCE</scope>
    <source>
        <strain evidence="3">CPCC 204708</strain>
    </source>
</reference>
<feature type="region of interest" description="Disordered" evidence="1">
    <location>
        <begin position="1"/>
        <end position="34"/>
    </location>
</feature>
<feature type="region of interest" description="Disordered" evidence="1">
    <location>
        <begin position="419"/>
        <end position="470"/>
    </location>
</feature>
<dbReference type="Proteomes" id="UP001147700">
    <property type="component" value="Unassembled WGS sequence"/>
</dbReference>
<sequence>MSAPPQVVPGTRPIVGEDFVPSLPRHREDPAAAERGYSAAARAARVDAVARDLAAATQRGLVGPGPVTTALTDEISQLTRSGVALELRAHVPERAAAVAGVAGAQEAVELAEQAERRAVAERERLRVEEPDEPATGTRLTHPLVALLMFPILFFLEVQLSAPAVRPALETDTRTAVQVTAALALLLTAGAELGGLGLGSLVTHHRRLARLTLVVLALATIGCVGWAVVALATGREDNLAYRDQLRSQASAGQTTGRGFGAAAPQGDARPSAEAAQDGPNLAFVVPITLAALLAAMTLSMRATVAHPHRGWRKRDAAAETRRREAVEKVAAQRVRLTEASRRLDASDLHVGAFSEREAAAAAELTARLRIEYERACHARGVRALELALPEPPSAQEIALALLDPQRAISTQPVVVPTVVGGNPPAPAPEPEPVTPDVPFVTVEEPAPEPAPDPIPPRNSPAGWSWLDQEPV</sequence>
<feature type="transmembrane region" description="Helical" evidence="2">
    <location>
        <begin position="210"/>
        <end position="231"/>
    </location>
</feature>
<proteinExistence type="predicted"/>
<keyword evidence="2" id="KW-1133">Transmembrane helix</keyword>
<evidence type="ECO:0008006" key="5">
    <source>
        <dbReference type="Google" id="ProtNLM"/>
    </source>
</evidence>
<feature type="transmembrane region" description="Helical" evidence="2">
    <location>
        <begin position="143"/>
        <end position="164"/>
    </location>
</feature>
<organism evidence="3 4">
    <name type="scientific">Solirubrobacter deserti</name>
    <dbReference type="NCBI Taxonomy" id="2282478"/>
    <lineage>
        <taxon>Bacteria</taxon>
        <taxon>Bacillati</taxon>
        <taxon>Actinomycetota</taxon>
        <taxon>Thermoleophilia</taxon>
        <taxon>Solirubrobacterales</taxon>
        <taxon>Solirubrobacteraceae</taxon>
        <taxon>Solirubrobacter</taxon>
    </lineage>
</organism>
<comment type="caution">
    <text evidence="3">The sequence shown here is derived from an EMBL/GenBank/DDBJ whole genome shotgun (WGS) entry which is preliminary data.</text>
</comment>
<keyword evidence="2" id="KW-0472">Membrane</keyword>
<dbReference type="RefSeq" id="WP_202955943.1">
    <property type="nucleotide sequence ID" value="NZ_JAPCID010000069.1"/>
</dbReference>
<name>A0ABT4RTN7_9ACTN</name>
<feature type="transmembrane region" description="Helical" evidence="2">
    <location>
        <begin position="280"/>
        <end position="303"/>
    </location>
</feature>
<feature type="compositionally biased region" description="Pro residues" evidence="1">
    <location>
        <begin position="422"/>
        <end position="434"/>
    </location>
</feature>
<gene>
    <name evidence="3" type="ORF">OJ962_30920</name>
</gene>
<evidence type="ECO:0000256" key="2">
    <source>
        <dbReference type="SAM" id="Phobius"/>
    </source>
</evidence>
<feature type="transmembrane region" description="Helical" evidence="2">
    <location>
        <begin position="176"/>
        <end position="198"/>
    </location>
</feature>
<protein>
    <recommendedName>
        <fullName evidence="5">DUF4129 domain-containing protein</fullName>
    </recommendedName>
</protein>
<evidence type="ECO:0000256" key="1">
    <source>
        <dbReference type="SAM" id="MobiDB-lite"/>
    </source>
</evidence>
<feature type="region of interest" description="Disordered" evidence="1">
    <location>
        <begin position="250"/>
        <end position="274"/>
    </location>
</feature>
<keyword evidence="2" id="KW-0812">Transmembrane</keyword>
<evidence type="ECO:0000313" key="3">
    <source>
        <dbReference type="EMBL" id="MDA0141939.1"/>
    </source>
</evidence>
<feature type="compositionally biased region" description="Pro residues" evidence="1">
    <location>
        <begin position="446"/>
        <end position="457"/>
    </location>
</feature>
<accession>A0ABT4RTN7</accession>